<dbReference type="InterPro" id="IPR027417">
    <property type="entry name" value="P-loop_NTPase"/>
</dbReference>
<evidence type="ECO:0000256" key="5">
    <source>
        <dbReference type="SAM" id="Phobius"/>
    </source>
</evidence>
<proteinExistence type="predicted"/>
<name>A0A251T8V6_HELAN</name>
<dbReference type="PANTHER" id="PTHR24222">
    <property type="entry name" value="ABC TRANSPORTER B FAMILY"/>
    <property type="match status" value="1"/>
</dbReference>
<dbReference type="GO" id="GO:0005524">
    <property type="term" value="F:ATP binding"/>
    <property type="evidence" value="ECO:0007669"/>
    <property type="project" value="InterPro"/>
</dbReference>
<dbReference type="InterPro" id="IPR036640">
    <property type="entry name" value="ABC1_TM_sf"/>
</dbReference>
<dbReference type="InterPro" id="IPR039421">
    <property type="entry name" value="Type_1_exporter"/>
</dbReference>
<evidence type="ECO:0000256" key="4">
    <source>
        <dbReference type="ARBA" id="ARBA00023136"/>
    </source>
</evidence>
<reference evidence="6" key="3">
    <citation type="submission" date="2020-06" db="EMBL/GenBank/DDBJ databases">
        <title>Helianthus annuus Genome sequencing and assembly Release 2.</title>
        <authorList>
            <person name="Gouzy J."/>
            <person name="Langlade N."/>
            <person name="Munos S."/>
        </authorList>
    </citation>
    <scope>NUCLEOTIDE SEQUENCE</scope>
    <source>
        <tissue evidence="6">Leaves</tissue>
    </source>
</reference>
<evidence type="ECO:0000256" key="2">
    <source>
        <dbReference type="ARBA" id="ARBA00022692"/>
    </source>
</evidence>
<evidence type="ECO:0000313" key="6">
    <source>
        <dbReference type="EMBL" id="KAF5781056.1"/>
    </source>
</evidence>
<evidence type="ECO:0000256" key="3">
    <source>
        <dbReference type="ARBA" id="ARBA00022989"/>
    </source>
</evidence>
<comment type="subcellular location">
    <subcellularLocation>
        <location evidence="1">Membrane</location>
        <topology evidence="1">Multi-pass membrane protein</topology>
    </subcellularLocation>
</comment>
<sequence length="128" mass="13954">MSWYESILVIKKGIKGGDIIASGVCIVYGGFLGASFINVKHFAEAKISAALVNEIINRVLIIDSIDKHGKKISAVKGELEFKDVEFGYLSRPESLVLKRVNIKIKPCQTVGLVGQSGSDRGSDTTRWD</sequence>
<dbReference type="AlphaFoldDB" id="A0A251T8V6"/>
<dbReference type="Gramene" id="mRNA:HanXRQr2_Chr11g0479011">
    <property type="protein sequence ID" value="mRNA:HanXRQr2_Chr11g0479011"/>
    <property type="gene ID" value="HanXRQr2_Chr11g0479011"/>
</dbReference>
<dbReference type="GO" id="GO:0016787">
    <property type="term" value="F:hydrolase activity"/>
    <property type="evidence" value="ECO:0007669"/>
    <property type="project" value="UniProtKB-KW"/>
</dbReference>
<dbReference type="Proteomes" id="UP000215914">
    <property type="component" value="Chromosome 11"/>
</dbReference>
<feature type="transmembrane region" description="Helical" evidence="5">
    <location>
        <begin position="20"/>
        <end position="39"/>
    </location>
</feature>
<reference evidence="7" key="2">
    <citation type="submission" date="2017-02" db="EMBL/GenBank/DDBJ databases">
        <title>Sunflower complete genome.</title>
        <authorList>
            <person name="Langlade N."/>
            <person name="Munos S."/>
        </authorList>
    </citation>
    <scope>NUCLEOTIDE SEQUENCE [LARGE SCALE GENOMIC DNA]</scope>
    <source>
        <tissue evidence="7">Leaves</tissue>
    </source>
</reference>
<dbReference type="OMA" id="SWYESIL"/>
<dbReference type="EMBL" id="CM007900">
    <property type="protein sequence ID" value="OTG07590.1"/>
    <property type="molecule type" value="Genomic_DNA"/>
</dbReference>
<gene>
    <name evidence="7" type="ORF">HannXRQ_Chr11g0332141</name>
    <name evidence="6" type="ORF">HanXRQr2_Chr11g0479011</name>
</gene>
<dbReference type="Gene3D" id="1.20.1560.10">
    <property type="entry name" value="ABC transporter type 1, transmembrane domain"/>
    <property type="match status" value="1"/>
</dbReference>
<dbReference type="Gene3D" id="3.40.50.300">
    <property type="entry name" value="P-loop containing nucleotide triphosphate hydrolases"/>
    <property type="match status" value="1"/>
</dbReference>
<organism evidence="7 8">
    <name type="scientific">Helianthus annuus</name>
    <name type="common">Common sunflower</name>
    <dbReference type="NCBI Taxonomy" id="4232"/>
    <lineage>
        <taxon>Eukaryota</taxon>
        <taxon>Viridiplantae</taxon>
        <taxon>Streptophyta</taxon>
        <taxon>Embryophyta</taxon>
        <taxon>Tracheophyta</taxon>
        <taxon>Spermatophyta</taxon>
        <taxon>Magnoliopsida</taxon>
        <taxon>eudicotyledons</taxon>
        <taxon>Gunneridae</taxon>
        <taxon>Pentapetalae</taxon>
        <taxon>asterids</taxon>
        <taxon>campanulids</taxon>
        <taxon>Asterales</taxon>
        <taxon>Asteraceae</taxon>
        <taxon>Asteroideae</taxon>
        <taxon>Heliantheae alliance</taxon>
        <taxon>Heliantheae</taxon>
        <taxon>Helianthus</taxon>
    </lineage>
</organism>
<accession>A0A251T8V6</accession>
<protein>
    <submittedName>
        <fullName evidence="6">ABC-type xenobiotic transporter</fullName>
    </submittedName>
    <submittedName>
        <fullName evidence="7">Putative P-loop containing nucleoside triphosphate hydrolase</fullName>
    </submittedName>
</protein>
<reference evidence="6 8" key="1">
    <citation type="journal article" date="2017" name="Nature">
        <title>The sunflower genome provides insights into oil metabolism, flowering and Asterid evolution.</title>
        <authorList>
            <person name="Badouin H."/>
            <person name="Gouzy J."/>
            <person name="Grassa C.J."/>
            <person name="Murat F."/>
            <person name="Staton S.E."/>
            <person name="Cottret L."/>
            <person name="Lelandais-Briere C."/>
            <person name="Owens G.L."/>
            <person name="Carrere S."/>
            <person name="Mayjonade B."/>
            <person name="Legrand L."/>
            <person name="Gill N."/>
            <person name="Kane N.C."/>
            <person name="Bowers J.E."/>
            <person name="Hubner S."/>
            <person name="Bellec A."/>
            <person name="Berard A."/>
            <person name="Berges H."/>
            <person name="Blanchet N."/>
            <person name="Boniface M.C."/>
            <person name="Brunel D."/>
            <person name="Catrice O."/>
            <person name="Chaidir N."/>
            <person name="Claudel C."/>
            <person name="Donnadieu C."/>
            <person name="Faraut T."/>
            <person name="Fievet G."/>
            <person name="Helmstetter N."/>
            <person name="King M."/>
            <person name="Knapp S.J."/>
            <person name="Lai Z."/>
            <person name="Le Paslier M.C."/>
            <person name="Lippi Y."/>
            <person name="Lorenzon L."/>
            <person name="Mandel J.R."/>
            <person name="Marage G."/>
            <person name="Marchand G."/>
            <person name="Marquand E."/>
            <person name="Bret-Mestries E."/>
            <person name="Morien E."/>
            <person name="Nambeesan S."/>
            <person name="Nguyen T."/>
            <person name="Pegot-Espagnet P."/>
            <person name="Pouilly N."/>
            <person name="Raftis F."/>
            <person name="Sallet E."/>
            <person name="Schiex T."/>
            <person name="Thomas J."/>
            <person name="Vandecasteele C."/>
            <person name="Vares D."/>
            <person name="Vear F."/>
            <person name="Vautrin S."/>
            <person name="Crespi M."/>
            <person name="Mangin B."/>
            <person name="Burke J.M."/>
            <person name="Salse J."/>
            <person name="Munos S."/>
            <person name="Vincourt P."/>
            <person name="Rieseberg L.H."/>
            <person name="Langlade N.B."/>
        </authorList>
    </citation>
    <scope>NUCLEOTIDE SEQUENCE [LARGE SCALE GENOMIC DNA]</scope>
    <source>
        <strain evidence="8">cv. SF193</strain>
        <tissue evidence="6">Leaves</tissue>
    </source>
</reference>
<evidence type="ECO:0000313" key="7">
    <source>
        <dbReference type="EMBL" id="OTG07590.1"/>
    </source>
</evidence>
<keyword evidence="7" id="KW-0378">Hydrolase</keyword>
<keyword evidence="2 5" id="KW-0812">Transmembrane</keyword>
<dbReference type="SUPFAM" id="SSF52540">
    <property type="entry name" value="P-loop containing nucleoside triphosphate hydrolases"/>
    <property type="match status" value="1"/>
</dbReference>
<dbReference type="InParanoid" id="A0A251T8V6"/>
<keyword evidence="3 5" id="KW-1133">Transmembrane helix</keyword>
<dbReference type="PANTHER" id="PTHR24222:SF82">
    <property type="entry name" value="ABC TRANSPORTER DOMAIN-CONTAINING PROTEIN"/>
    <property type="match status" value="1"/>
</dbReference>
<keyword evidence="4 5" id="KW-0472">Membrane</keyword>
<dbReference type="GO" id="GO:0016020">
    <property type="term" value="C:membrane"/>
    <property type="evidence" value="ECO:0007669"/>
    <property type="project" value="UniProtKB-SubCell"/>
</dbReference>
<dbReference type="EMBL" id="MNCJ02000326">
    <property type="protein sequence ID" value="KAF5781056.1"/>
    <property type="molecule type" value="Genomic_DNA"/>
</dbReference>
<keyword evidence="8" id="KW-1185">Reference proteome</keyword>
<evidence type="ECO:0000313" key="8">
    <source>
        <dbReference type="Proteomes" id="UP000215914"/>
    </source>
</evidence>
<evidence type="ECO:0000256" key="1">
    <source>
        <dbReference type="ARBA" id="ARBA00004141"/>
    </source>
</evidence>